<dbReference type="Pfam" id="PF00561">
    <property type="entry name" value="Abhydrolase_1"/>
    <property type="match status" value="1"/>
</dbReference>
<dbReference type="PRINTS" id="PR00111">
    <property type="entry name" value="ABHYDROLASE"/>
</dbReference>
<protein>
    <submittedName>
        <fullName evidence="2">Alpha/beta hydrolase</fullName>
    </submittedName>
</protein>
<dbReference type="EMBL" id="JADJEV010000003">
    <property type="protein sequence ID" value="MBK6972738.1"/>
    <property type="molecule type" value="Genomic_DNA"/>
</dbReference>
<dbReference type="GO" id="GO:0016020">
    <property type="term" value="C:membrane"/>
    <property type="evidence" value="ECO:0007669"/>
    <property type="project" value="TreeGrafter"/>
</dbReference>
<evidence type="ECO:0000259" key="1">
    <source>
        <dbReference type="Pfam" id="PF00561"/>
    </source>
</evidence>
<comment type="caution">
    <text evidence="2">The sequence shown here is derived from an EMBL/GenBank/DDBJ whole genome shotgun (WGS) entry which is preliminary data.</text>
</comment>
<dbReference type="InterPro" id="IPR029058">
    <property type="entry name" value="AB_hydrolase_fold"/>
</dbReference>
<dbReference type="PANTHER" id="PTHR43798:SF33">
    <property type="entry name" value="HYDROLASE, PUTATIVE (AFU_ORTHOLOGUE AFUA_2G14860)-RELATED"/>
    <property type="match status" value="1"/>
</dbReference>
<dbReference type="InterPro" id="IPR050266">
    <property type="entry name" value="AB_hydrolase_sf"/>
</dbReference>
<name>A0A9D7E2W5_9PROT</name>
<accession>A0A9D7E2W5</accession>
<dbReference type="SUPFAM" id="SSF53474">
    <property type="entry name" value="alpha/beta-Hydrolases"/>
    <property type="match status" value="1"/>
</dbReference>
<feature type="domain" description="AB hydrolase-1" evidence="1">
    <location>
        <begin position="30"/>
        <end position="277"/>
    </location>
</feature>
<dbReference type="Gene3D" id="3.40.50.1820">
    <property type="entry name" value="alpha/beta hydrolase"/>
    <property type="match status" value="1"/>
</dbReference>
<dbReference type="Proteomes" id="UP000807785">
    <property type="component" value="Unassembled WGS sequence"/>
</dbReference>
<dbReference type="PANTHER" id="PTHR43798">
    <property type="entry name" value="MONOACYLGLYCEROL LIPASE"/>
    <property type="match status" value="1"/>
</dbReference>
<dbReference type="InterPro" id="IPR000073">
    <property type="entry name" value="AB_hydrolase_1"/>
</dbReference>
<proteinExistence type="predicted"/>
<organism evidence="2 3">
    <name type="scientific">Candidatus Methylophosphatis roskildensis</name>
    <dbReference type="NCBI Taxonomy" id="2899263"/>
    <lineage>
        <taxon>Bacteria</taxon>
        <taxon>Pseudomonadati</taxon>
        <taxon>Pseudomonadota</taxon>
        <taxon>Betaproteobacteria</taxon>
        <taxon>Nitrosomonadales</taxon>
        <taxon>Sterolibacteriaceae</taxon>
        <taxon>Candidatus Methylophosphatis</taxon>
    </lineage>
</organism>
<dbReference type="GO" id="GO:0016787">
    <property type="term" value="F:hydrolase activity"/>
    <property type="evidence" value="ECO:0007669"/>
    <property type="project" value="UniProtKB-KW"/>
</dbReference>
<gene>
    <name evidence="2" type="ORF">IPH26_07195</name>
</gene>
<evidence type="ECO:0000313" key="2">
    <source>
        <dbReference type="EMBL" id="MBK6972738.1"/>
    </source>
</evidence>
<evidence type="ECO:0000313" key="3">
    <source>
        <dbReference type="Proteomes" id="UP000807785"/>
    </source>
</evidence>
<sequence length="292" mass="33192">MDRNPASRCERIDVRGLQYNIRHWGPDGAPLLFMLHGWMDSSPNFQFVVDAFESAWHVVAPDWRGFGASEWLNRPYWFADYYGDLERILDHYSPDEPALLVGHSMGAAVASIYAGVRPARVARLAMLDFLGLQPTRPGDAPARIANWLDALKDAPRMRSYRDPAELARRLVLADPRLRPERASFLAHNGSRVRADGDVEMACDAWHKVISPYLYQVEEVMACWRAVEAPVLLMIADQGYVRDRFANAPDDYQRRVACFRHLQIVQVADAGHNVQHDQPEQVALALERFLLGD</sequence>
<dbReference type="AlphaFoldDB" id="A0A9D7E2W5"/>
<keyword evidence="2" id="KW-0378">Hydrolase</keyword>
<reference evidence="2" key="1">
    <citation type="submission" date="2020-10" db="EMBL/GenBank/DDBJ databases">
        <title>Connecting structure to function with the recovery of over 1000 high-quality activated sludge metagenome-assembled genomes encoding full-length rRNA genes using long-read sequencing.</title>
        <authorList>
            <person name="Singleton C.M."/>
            <person name="Petriglieri F."/>
            <person name="Kristensen J.M."/>
            <person name="Kirkegaard R.H."/>
            <person name="Michaelsen T.Y."/>
            <person name="Andersen M.H."/>
            <person name="Karst S.M."/>
            <person name="Dueholm M.S."/>
            <person name="Nielsen P.H."/>
            <person name="Albertsen M."/>
        </authorList>
    </citation>
    <scope>NUCLEOTIDE SEQUENCE</scope>
    <source>
        <strain evidence="2">Bjer_18-Q3-R1-45_BAT3C.347</strain>
    </source>
</reference>